<feature type="domain" description="DNA mismatch repair protein MutS core" evidence="6">
    <location>
        <begin position="12"/>
        <end position="316"/>
    </location>
</feature>
<reference evidence="9" key="1">
    <citation type="journal article" date="2019" name="Int. J. Syst. Evol. Microbiol.">
        <title>The Global Catalogue of Microorganisms (GCM) 10K type strain sequencing project: providing services to taxonomists for standard genome sequencing and annotation.</title>
        <authorList>
            <consortium name="The Broad Institute Genomics Platform"/>
            <consortium name="The Broad Institute Genome Sequencing Center for Infectious Disease"/>
            <person name="Wu L."/>
            <person name="Ma J."/>
        </authorList>
    </citation>
    <scope>NUCLEOTIDE SEQUENCE [LARGE SCALE GENOMIC DNA]</scope>
    <source>
        <strain evidence="9">KCTC 52925</strain>
    </source>
</reference>
<dbReference type="EMBL" id="JBHUOJ010000001">
    <property type="protein sequence ID" value="MFD2831719.1"/>
    <property type="molecule type" value="Genomic_DNA"/>
</dbReference>
<feature type="region of interest" description="Disordered" evidence="5">
    <location>
        <begin position="656"/>
        <end position="678"/>
    </location>
</feature>
<dbReference type="SMART" id="SM00533">
    <property type="entry name" value="MUTSd"/>
    <property type="match status" value="1"/>
</dbReference>
<protein>
    <submittedName>
        <fullName evidence="8">DNA mismatch repair protein MutS</fullName>
    </submittedName>
</protein>
<dbReference type="InterPro" id="IPR000432">
    <property type="entry name" value="DNA_mismatch_repair_MutS_C"/>
</dbReference>
<gene>
    <name evidence="8" type="ORF">ACFSYS_00375</name>
</gene>
<keyword evidence="1" id="KW-0547">Nucleotide-binding</keyword>
<dbReference type="Gene3D" id="3.40.50.300">
    <property type="entry name" value="P-loop containing nucleotide triphosphate hydrolases"/>
    <property type="match status" value="1"/>
</dbReference>
<keyword evidence="3" id="KW-0238">DNA-binding</keyword>
<dbReference type="SUPFAM" id="SSF48334">
    <property type="entry name" value="DNA repair protein MutS, domain III"/>
    <property type="match status" value="1"/>
</dbReference>
<dbReference type="InterPro" id="IPR005747">
    <property type="entry name" value="MutS2"/>
</dbReference>
<evidence type="ECO:0000256" key="3">
    <source>
        <dbReference type="ARBA" id="ARBA00023125"/>
    </source>
</evidence>
<proteinExistence type="predicted"/>
<dbReference type="Proteomes" id="UP001597438">
    <property type="component" value="Unassembled WGS sequence"/>
</dbReference>
<keyword evidence="2" id="KW-0067">ATP-binding</keyword>
<name>A0ABW5X1N1_9FLAO</name>
<dbReference type="NCBIfam" id="TIGR01069">
    <property type="entry name" value="mutS2"/>
    <property type="match status" value="1"/>
</dbReference>
<accession>A0ABW5X1N1</accession>
<dbReference type="RefSeq" id="WP_251741497.1">
    <property type="nucleotide sequence ID" value="NZ_JBHUOJ010000001.1"/>
</dbReference>
<feature type="domain" description="DNA mismatch repair proteins mutS family" evidence="7">
    <location>
        <begin position="335"/>
        <end position="520"/>
    </location>
</feature>
<keyword evidence="4" id="KW-0175">Coiled coil</keyword>
<dbReference type="SMART" id="SM00534">
    <property type="entry name" value="MUTSac"/>
    <property type="match status" value="1"/>
</dbReference>
<dbReference type="SUPFAM" id="SSF52540">
    <property type="entry name" value="P-loop containing nucleoside triphosphate hydrolases"/>
    <property type="match status" value="1"/>
</dbReference>
<dbReference type="InterPro" id="IPR027417">
    <property type="entry name" value="P-loop_NTPase"/>
</dbReference>
<evidence type="ECO:0000313" key="8">
    <source>
        <dbReference type="EMBL" id="MFD2831719.1"/>
    </source>
</evidence>
<dbReference type="Pfam" id="PF00488">
    <property type="entry name" value="MutS_V"/>
    <property type="match status" value="1"/>
</dbReference>
<organism evidence="8 9">
    <name type="scientific">Christiangramia antarctica</name>
    <dbReference type="NCBI Taxonomy" id="2058158"/>
    <lineage>
        <taxon>Bacteria</taxon>
        <taxon>Pseudomonadati</taxon>
        <taxon>Bacteroidota</taxon>
        <taxon>Flavobacteriia</taxon>
        <taxon>Flavobacteriales</taxon>
        <taxon>Flavobacteriaceae</taxon>
        <taxon>Christiangramia</taxon>
    </lineage>
</organism>
<keyword evidence="9" id="KW-1185">Reference proteome</keyword>
<dbReference type="InterPro" id="IPR007696">
    <property type="entry name" value="DNA_mismatch_repair_MutS_core"/>
</dbReference>
<evidence type="ECO:0000259" key="7">
    <source>
        <dbReference type="SMART" id="SM00534"/>
    </source>
</evidence>
<sequence length="727" mass="82795">MIKISPKSLEDLEFPEVRQQVSELCVTGLGKEKALGIEPYPSGNETVFGLKQTHEYVSSKNQEKPIPNHGFENISQEIKLLGLEGAVVEISGFRKISAITEMVNAHLKYFQKHGEIYPTLKKTVSHLDFDTHLSDKINAIIDKFGEMKEDASPLLQNIRRSINSVKGQINSSFNAALTTNNSYGYLDEIRESVVENVRVLAVKSMYRRKVKGGILGNSKTGSIVYIQPEATHHYTRELNNLEYEEREEIKRILKELTEFSRPYREILIEYQELLSDFDVIAAKSKYAEKINGILPKLSKNRELQLIDAYHPLLYISNKKKGEKTFPQSISLKQDNRIMVISGPNAGGKSITLKTVGLLQVMLQSGMLIPVHEYSSMCFFRKVLTDIGDNQSIENHLSTYSYRLKNMNRFLRKCDDKTLFLIDEFGTGSDPELGGALAETFLEVFYEKGSYGILTTHYANLKKLAGELPEMSNANMMFDSQTLEPVYKLQAGEAGSSFTFEVAQKNGIPYSLINRSKKKVERGKILFDRSIAKLQKERSDLRKTTDSLKEKEQKASKEQDKLNLINSKIQQKLESYQELYDANQRLVYLGQKVDDLSEKYFQNKKKSDLIGELLKLVEIENSKRKKENTKQVKAKKAKERQLKDEVEKKIAPIRQEKVEKKKKDQEIKQKEANKPKQKLKIGDRVRLEDGKAVGSIDSLEKGKAIVNYGIFTTSVGVEQLELVQSAKK</sequence>
<evidence type="ECO:0000256" key="1">
    <source>
        <dbReference type="ARBA" id="ARBA00022741"/>
    </source>
</evidence>
<dbReference type="PANTHER" id="PTHR48466:SF2">
    <property type="entry name" value="OS10G0509000 PROTEIN"/>
    <property type="match status" value="1"/>
</dbReference>
<dbReference type="PANTHER" id="PTHR48466">
    <property type="entry name" value="OS10G0509000 PROTEIN-RELATED"/>
    <property type="match status" value="1"/>
</dbReference>
<dbReference type="PIRSF" id="PIRSF005814">
    <property type="entry name" value="MutS_YshD"/>
    <property type="match status" value="1"/>
</dbReference>
<evidence type="ECO:0000256" key="2">
    <source>
        <dbReference type="ARBA" id="ARBA00022840"/>
    </source>
</evidence>
<evidence type="ECO:0000256" key="5">
    <source>
        <dbReference type="SAM" id="MobiDB-lite"/>
    </source>
</evidence>
<feature type="coiled-coil region" evidence="4">
    <location>
        <begin position="530"/>
        <end position="567"/>
    </location>
</feature>
<comment type="caution">
    <text evidence="8">The sequence shown here is derived from an EMBL/GenBank/DDBJ whole genome shotgun (WGS) entry which is preliminary data.</text>
</comment>
<evidence type="ECO:0000313" key="9">
    <source>
        <dbReference type="Proteomes" id="UP001597438"/>
    </source>
</evidence>
<evidence type="ECO:0000259" key="6">
    <source>
        <dbReference type="SMART" id="SM00533"/>
    </source>
</evidence>
<evidence type="ECO:0000256" key="4">
    <source>
        <dbReference type="SAM" id="Coils"/>
    </source>
</evidence>
<dbReference type="InterPro" id="IPR045076">
    <property type="entry name" value="MutS"/>
</dbReference>
<dbReference type="InterPro" id="IPR036187">
    <property type="entry name" value="DNA_mismatch_repair_MutS_sf"/>
</dbReference>